<comment type="similarity">
    <text evidence="2">Belongs to the fatty acid desaturase type 2 family.</text>
</comment>
<evidence type="ECO:0000256" key="10">
    <source>
        <dbReference type="ARBA" id="ARBA00023136"/>
    </source>
</evidence>
<evidence type="ECO:0000256" key="6">
    <source>
        <dbReference type="ARBA" id="ARBA00022989"/>
    </source>
</evidence>
<evidence type="ECO:0000256" key="7">
    <source>
        <dbReference type="ARBA" id="ARBA00023002"/>
    </source>
</evidence>
<evidence type="ECO:0000256" key="4">
    <source>
        <dbReference type="ARBA" id="ARBA00022692"/>
    </source>
</evidence>
<keyword evidence="9" id="KW-0443">Lipid metabolism</keyword>
<evidence type="ECO:0000313" key="14">
    <source>
        <dbReference type="EMBL" id="MFC5461107.1"/>
    </source>
</evidence>
<dbReference type="PANTHER" id="PTHR11351">
    <property type="entry name" value="ACYL-COA DESATURASE"/>
    <property type="match status" value="1"/>
</dbReference>
<feature type="domain" description="Fatty acid desaturase" evidence="13">
    <location>
        <begin position="52"/>
        <end position="257"/>
    </location>
</feature>
<evidence type="ECO:0000313" key="15">
    <source>
        <dbReference type="Proteomes" id="UP001596050"/>
    </source>
</evidence>
<name>A0ABW0L8B4_9BURK</name>
<gene>
    <name evidence="14" type="ORF">ACFPN5_14950</name>
</gene>
<feature type="transmembrane region" description="Helical" evidence="12">
    <location>
        <begin position="89"/>
        <end position="109"/>
    </location>
</feature>
<keyword evidence="11" id="KW-0275">Fatty acid biosynthesis</keyword>
<dbReference type="InterPro" id="IPR015876">
    <property type="entry name" value="Acyl-CoA_DS"/>
</dbReference>
<feature type="transmembrane region" description="Helical" evidence="12">
    <location>
        <begin position="183"/>
        <end position="212"/>
    </location>
</feature>
<evidence type="ECO:0000256" key="1">
    <source>
        <dbReference type="ARBA" id="ARBA00004141"/>
    </source>
</evidence>
<reference evidence="15" key="1">
    <citation type="journal article" date="2019" name="Int. J. Syst. Evol. Microbiol.">
        <title>The Global Catalogue of Microorganisms (GCM) 10K type strain sequencing project: providing services to taxonomists for standard genome sequencing and annotation.</title>
        <authorList>
            <consortium name="The Broad Institute Genomics Platform"/>
            <consortium name="The Broad Institute Genome Sequencing Center for Infectious Disease"/>
            <person name="Wu L."/>
            <person name="Ma J."/>
        </authorList>
    </citation>
    <scope>NUCLEOTIDE SEQUENCE [LARGE SCALE GENOMIC DNA]</scope>
    <source>
        <strain evidence="15">KACC 12649</strain>
    </source>
</reference>
<organism evidence="14 15">
    <name type="scientific">Massilia niabensis</name>
    <dbReference type="NCBI Taxonomy" id="544910"/>
    <lineage>
        <taxon>Bacteria</taxon>
        <taxon>Pseudomonadati</taxon>
        <taxon>Pseudomonadota</taxon>
        <taxon>Betaproteobacteria</taxon>
        <taxon>Burkholderiales</taxon>
        <taxon>Oxalobacteraceae</taxon>
        <taxon>Telluria group</taxon>
        <taxon>Massilia</taxon>
    </lineage>
</organism>
<keyword evidence="5" id="KW-0276">Fatty acid metabolism</keyword>
<evidence type="ECO:0000256" key="2">
    <source>
        <dbReference type="ARBA" id="ARBA00008749"/>
    </source>
</evidence>
<keyword evidence="7" id="KW-0560">Oxidoreductase</keyword>
<evidence type="ECO:0000256" key="5">
    <source>
        <dbReference type="ARBA" id="ARBA00022832"/>
    </source>
</evidence>
<sequence>MPQPPSDYRSITAPDEDPGDVNAGRVAWSPLKSLWLGSMAGVALVGGALTFSWSALALFASVTGMVLLLGHSLGSHRKLIHNSFDCPKWLEYLLVYLGVQVGLSGPIGLLRQHDLRDYAQRQEDCHPYLRHGRTLLADGWWQLFCELRLDRPPRIELSAAIAQDRFYRFLERTWMLQQLPPAVLLYLLGGWAFVVWGVCARITAGVAGHWLIGYFAHNHGGMHHAVDGAAVQGRNIGWTSLLTMGESWHNNHHAFPSSARLGLYPGEWDPGWWVLVCLRRAGLVTRITQARDLPPRPELRALDVRIANDGGSGLPAAGWMATLRAGWTILLGRPSLALHAPGINLAPAKLARLCGSRVECGGTGQARLQLVVDTTVVRGLPAVVLGIAARGPMTGAAALLLLPAAAALESVRAALEAAEPA</sequence>
<dbReference type="InterPro" id="IPR005804">
    <property type="entry name" value="FA_desaturase_dom"/>
</dbReference>
<evidence type="ECO:0000256" key="9">
    <source>
        <dbReference type="ARBA" id="ARBA00023098"/>
    </source>
</evidence>
<dbReference type="Pfam" id="PF00487">
    <property type="entry name" value="FA_desaturase"/>
    <property type="match status" value="1"/>
</dbReference>
<proteinExistence type="inferred from homology"/>
<comment type="caution">
    <text evidence="14">The sequence shown here is derived from an EMBL/GenBank/DDBJ whole genome shotgun (WGS) entry which is preliminary data.</text>
</comment>
<keyword evidence="10 12" id="KW-0472">Membrane</keyword>
<keyword evidence="15" id="KW-1185">Reference proteome</keyword>
<keyword evidence="3" id="KW-0444">Lipid biosynthesis</keyword>
<accession>A0ABW0L8B4</accession>
<evidence type="ECO:0000256" key="12">
    <source>
        <dbReference type="SAM" id="Phobius"/>
    </source>
</evidence>
<dbReference type="RefSeq" id="WP_379784548.1">
    <property type="nucleotide sequence ID" value="NZ_JBHSMU010000015.1"/>
</dbReference>
<dbReference type="EMBL" id="JBHSMU010000015">
    <property type="protein sequence ID" value="MFC5461107.1"/>
    <property type="molecule type" value="Genomic_DNA"/>
</dbReference>
<feature type="transmembrane region" description="Helical" evidence="12">
    <location>
        <begin position="35"/>
        <end position="68"/>
    </location>
</feature>
<keyword evidence="6 12" id="KW-1133">Transmembrane helix</keyword>
<protein>
    <submittedName>
        <fullName evidence="14">Acyl-CoA desaturase</fullName>
    </submittedName>
</protein>
<dbReference type="PANTHER" id="PTHR11351:SF31">
    <property type="entry name" value="DESATURASE 1, ISOFORM A-RELATED"/>
    <property type="match status" value="1"/>
</dbReference>
<keyword evidence="8" id="KW-0408">Iron</keyword>
<evidence type="ECO:0000259" key="13">
    <source>
        <dbReference type="Pfam" id="PF00487"/>
    </source>
</evidence>
<dbReference type="CDD" id="cd03505">
    <property type="entry name" value="Delta9-FADS-like"/>
    <property type="match status" value="1"/>
</dbReference>
<dbReference type="Proteomes" id="UP001596050">
    <property type="component" value="Unassembled WGS sequence"/>
</dbReference>
<evidence type="ECO:0000256" key="8">
    <source>
        <dbReference type="ARBA" id="ARBA00023004"/>
    </source>
</evidence>
<evidence type="ECO:0000256" key="11">
    <source>
        <dbReference type="ARBA" id="ARBA00023160"/>
    </source>
</evidence>
<comment type="subcellular location">
    <subcellularLocation>
        <location evidence="1">Membrane</location>
        <topology evidence="1">Multi-pass membrane protein</topology>
    </subcellularLocation>
</comment>
<keyword evidence="4 12" id="KW-0812">Transmembrane</keyword>
<evidence type="ECO:0000256" key="3">
    <source>
        <dbReference type="ARBA" id="ARBA00022516"/>
    </source>
</evidence>